<dbReference type="eggNOG" id="COG3378">
    <property type="taxonomic scope" value="Bacteria"/>
</dbReference>
<sequence length="566" mass="66835">MNKNNKKYEYVNVDYVLNTAGDEFNSEYILCETQIDKDKFRNWTNQYFDNHIFISSVSGKAIVLTPYEDIEEYENEDGEKQKRVIKKYDYSSLKDFKEMKIDNNYSTKEVNRNTQKQEFKKKNYADFWLSSISPVKKKYERLVFDANPNFNNPDLFNMWNGFVEPKKGSVEPFLDHLHKLIGNKEYENHIIKTIAWVVRFPHKNPGVTIVLMGLQGSGKTTISMTLKAICPDHSKVVSDLARDLLGEFNGDYLHVKFFLHEESSFAGDKKTASKLKDIITSEYRNNRLKFLNGIEIKNIGFHIFTSNSENPINVENSDRRHNIFKCSSQLIGNRKHFDEYYSWLNGDGKHYLVDYFQNIVDLSGFDVRKIIDTDAHSEVKQNNFEPLDKFLYDYLNGECEFYDVEEGDELSSQKWIHDEIEVSRQDFYQKYVEFCRLHAPKALLDSSQTKFTTALAKIFHFPEKYKDNWKRRNRPPFFKIPIRYQARIYFASHVNSPYLFGMTPEDELKKEAEERRKEYEANKKAGMFDSPKKEFPADEKIKVPQFMPKFGKQGEFYKENNNDEPN</sequence>
<proteinExistence type="predicted"/>
<accession>A4JHB6</accession>
<dbReference type="EMBL" id="CP000614">
    <property type="protein sequence ID" value="ABO55669.1"/>
    <property type="molecule type" value="Genomic_DNA"/>
</dbReference>
<reference evidence="3" key="1">
    <citation type="submission" date="2007-03" db="EMBL/GenBank/DDBJ databases">
        <title>Complete sequence of chromosome 1 of Burkholderia vietnamiensis G4.</title>
        <authorList>
            <consortium name="US DOE Joint Genome Institute"/>
            <person name="Copeland A."/>
            <person name="Lucas S."/>
            <person name="Lapidus A."/>
            <person name="Barry K."/>
            <person name="Detter J.C."/>
            <person name="Glavina del Rio T."/>
            <person name="Hammon N."/>
            <person name="Israni S."/>
            <person name="Dalin E."/>
            <person name="Tice H."/>
            <person name="Pitluck S."/>
            <person name="Chain P."/>
            <person name="Malfatti S."/>
            <person name="Shin M."/>
            <person name="Vergez L."/>
            <person name="Schmutz J."/>
            <person name="Larimer F."/>
            <person name="Land M."/>
            <person name="Hauser L."/>
            <person name="Kyrpides N."/>
            <person name="Tiedje J."/>
            <person name="Richardson P."/>
        </authorList>
    </citation>
    <scope>NUCLEOTIDE SEQUENCE [LARGE SCALE GENOMIC DNA]</scope>
    <source>
        <strain evidence="3">G4 / LMG 22486</strain>
    </source>
</reference>
<dbReference type="KEGG" id="bvi:Bcep1808_2677"/>
<organism evidence="2 3">
    <name type="scientific">Burkholderia vietnamiensis (strain G4 / LMG 22486)</name>
    <name type="common">Burkholderia cepacia (strain R1808)</name>
    <dbReference type="NCBI Taxonomy" id="269482"/>
    <lineage>
        <taxon>Bacteria</taxon>
        <taxon>Pseudomonadati</taxon>
        <taxon>Pseudomonadota</taxon>
        <taxon>Betaproteobacteria</taxon>
        <taxon>Burkholderiales</taxon>
        <taxon>Burkholderiaceae</taxon>
        <taxon>Burkholderia</taxon>
        <taxon>Burkholderia cepacia complex</taxon>
    </lineage>
</organism>
<evidence type="ECO:0000313" key="2">
    <source>
        <dbReference type="EMBL" id="ABO55669.1"/>
    </source>
</evidence>
<evidence type="ECO:0000313" key="3">
    <source>
        <dbReference type="Proteomes" id="UP000002287"/>
    </source>
</evidence>
<dbReference type="InterPro" id="IPR027417">
    <property type="entry name" value="P-loop_NTPase"/>
</dbReference>
<dbReference type="Proteomes" id="UP000002287">
    <property type="component" value="Chromosome 1"/>
</dbReference>
<dbReference type="SUPFAM" id="SSF52540">
    <property type="entry name" value="P-loop containing nucleoside triphosphate hydrolases"/>
    <property type="match status" value="1"/>
</dbReference>
<evidence type="ECO:0000259" key="1">
    <source>
        <dbReference type="Pfam" id="PF19263"/>
    </source>
</evidence>
<gene>
    <name evidence="2" type="ordered locus">Bcep1808_2677</name>
</gene>
<dbReference type="Gene3D" id="3.40.50.300">
    <property type="entry name" value="P-loop containing nucleotide triphosphate hydrolases"/>
    <property type="match status" value="1"/>
</dbReference>
<feature type="domain" description="NrS-1 polymerase-like helicase" evidence="1">
    <location>
        <begin position="211"/>
        <end position="320"/>
    </location>
</feature>
<name>A4JHB6_BURVG</name>
<dbReference type="HOGENOM" id="CLU_481196_0_0_4"/>
<dbReference type="Pfam" id="PF19263">
    <property type="entry name" value="DUF5906"/>
    <property type="match status" value="1"/>
</dbReference>
<protein>
    <recommendedName>
        <fullName evidence="1">NrS-1 polymerase-like helicase domain-containing protein</fullName>
    </recommendedName>
</protein>
<dbReference type="AlphaFoldDB" id="A4JHB6"/>
<dbReference type="InterPro" id="IPR045455">
    <property type="entry name" value="NrS-1_pol-like_helicase"/>
</dbReference>